<name>A0ABP0MUQ5_9DINO</name>
<accession>A0ABP0MUQ5</accession>
<keyword evidence="4" id="KW-1185">Reference proteome</keyword>
<evidence type="ECO:0000313" key="4">
    <source>
        <dbReference type="Proteomes" id="UP001642464"/>
    </source>
</evidence>
<comment type="caution">
    <text evidence="3">The sequence shown here is derived from an EMBL/GenBank/DDBJ whole genome shotgun (WGS) entry which is preliminary data.</text>
</comment>
<keyword evidence="1" id="KW-0175">Coiled coil</keyword>
<feature type="coiled-coil region" evidence="1">
    <location>
        <begin position="253"/>
        <end position="287"/>
    </location>
</feature>
<dbReference type="EMBL" id="CAXAMM010024435">
    <property type="protein sequence ID" value="CAK9055228.1"/>
    <property type="molecule type" value="Genomic_DNA"/>
</dbReference>
<protein>
    <submittedName>
        <fullName evidence="3">Uncharacterized protein</fullName>
    </submittedName>
</protein>
<gene>
    <name evidence="3" type="ORF">SCF082_LOCUS29887</name>
</gene>
<sequence length="329" mass="36012">MAGVSGFSLDDKVYHPTMAKAIAMMTKTTVKKLGFTWSDTVEPKHLSFRKSNAGRLQNWFAAGSEVDLCQVQILDYQAAFEAGDIREVPGQPGCFTVANSNSEKLKKLVMKVHAGVKVERGDPLPDAEDGRPLWKFYTLDEELHKKAKALLEKNILRPGENFGHLYFSNVESAVHLAFSTLAGEASEFGVTELSIKGQHGLTYVPKAVSPLCDFWYSASSLQNASAVGLRANRVIEVLRGPETEHDLLLRAEKQRLQLLIGSAETDLSDLRKQLKAVEETLARNDASQSGKKRLEATAATCEGRLTKVDKKRKANEAHLGGDSCEGPAA</sequence>
<proteinExistence type="predicted"/>
<evidence type="ECO:0000313" key="3">
    <source>
        <dbReference type="EMBL" id="CAK9055228.1"/>
    </source>
</evidence>
<dbReference type="Proteomes" id="UP001642464">
    <property type="component" value="Unassembled WGS sequence"/>
</dbReference>
<organism evidence="3 4">
    <name type="scientific">Durusdinium trenchii</name>
    <dbReference type="NCBI Taxonomy" id="1381693"/>
    <lineage>
        <taxon>Eukaryota</taxon>
        <taxon>Sar</taxon>
        <taxon>Alveolata</taxon>
        <taxon>Dinophyceae</taxon>
        <taxon>Suessiales</taxon>
        <taxon>Symbiodiniaceae</taxon>
        <taxon>Durusdinium</taxon>
    </lineage>
</organism>
<reference evidence="3 4" key="1">
    <citation type="submission" date="2024-02" db="EMBL/GenBank/DDBJ databases">
        <authorList>
            <person name="Chen Y."/>
            <person name="Shah S."/>
            <person name="Dougan E. K."/>
            <person name="Thang M."/>
            <person name="Chan C."/>
        </authorList>
    </citation>
    <scope>NUCLEOTIDE SEQUENCE [LARGE SCALE GENOMIC DNA]</scope>
</reference>
<feature type="region of interest" description="Disordered" evidence="2">
    <location>
        <begin position="307"/>
        <end position="329"/>
    </location>
</feature>
<evidence type="ECO:0000256" key="1">
    <source>
        <dbReference type="SAM" id="Coils"/>
    </source>
</evidence>
<evidence type="ECO:0000256" key="2">
    <source>
        <dbReference type="SAM" id="MobiDB-lite"/>
    </source>
</evidence>